<dbReference type="RefSeq" id="WP_142935666.1">
    <property type="nucleotide sequence ID" value="NZ_FXTM01000014.1"/>
</dbReference>
<name>A0A521CNZ8_9BACT</name>
<dbReference type="NCBIfam" id="NF001862">
    <property type="entry name" value="PRK00601.1"/>
    <property type="match status" value="1"/>
</dbReference>
<evidence type="ECO:0000256" key="4">
    <source>
        <dbReference type="ARBA" id="ARBA00023080"/>
    </source>
</evidence>
<evidence type="ECO:0000256" key="5">
    <source>
        <dbReference type="ARBA" id="ARBA00047686"/>
    </source>
</evidence>
<organism evidence="7 8">
    <name type="scientific">Balnearium lithotrophicum</name>
    <dbReference type="NCBI Taxonomy" id="223788"/>
    <lineage>
        <taxon>Bacteria</taxon>
        <taxon>Pseudomonadati</taxon>
        <taxon>Aquificota</taxon>
        <taxon>Aquificia</taxon>
        <taxon>Desulfurobacteriales</taxon>
        <taxon>Desulfurobacteriaceae</taxon>
        <taxon>Balnearium</taxon>
    </lineage>
</organism>
<dbReference type="PANTHER" id="PTHR11241:SF0">
    <property type="entry name" value="DEOXYURIDINE 5'-TRIPHOSPHATE NUCLEOTIDOHYDROLASE"/>
    <property type="match status" value="1"/>
</dbReference>
<feature type="domain" description="dUTPase-like" evidence="6">
    <location>
        <begin position="11"/>
        <end position="143"/>
    </location>
</feature>
<sequence>MKCKRLHPDTKLPTRAYEGDLGFDLYALEDVVIPTVNENGGIPVVKVRTGIAVELPRGWGAFIKDRSSVATRRLLHVVAGVIDNGYRGEIIVALANLSGREQRIEKGEKIAQLVPVPVSDFQVIEVEELTETNRGEGGFGSSGNK</sequence>
<dbReference type="PANTHER" id="PTHR11241">
    <property type="entry name" value="DEOXYURIDINE 5'-TRIPHOSPHATE NUCLEOTIDOHYDROLASE"/>
    <property type="match status" value="1"/>
</dbReference>
<evidence type="ECO:0000313" key="8">
    <source>
        <dbReference type="Proteomes" id="UP000317315"/>
    </source>
</evidence>
<evidence type="ECO:0000256" key="3">
    <source>
        <dbReference type="ARBA" id="ARBA00022801"/>
    </source>
</evidence>
<dbReference type="NCBIfam" id="TIGR00576">
    <property type="entry name" value="dut"/>
    <property type="match status" value="1"/>
</dbReference>
<keyword evidence="3" id="KW-0378">Hydrolase</keyword>
<comment type="similarity">
    <text evidence="1">Belongs to the dUTPase family.</text>
</comment>
<dbReference type="SUPFAM" id="SSF51283">
    <property type="entry name" value="dUTPase-like"/>
    <property type="match status" value="1"/>
</dbReference>
<evidence type="ECO:0000313" key="7">
    <source>
        <dbReference type="EMBL" id="SMO61177.1"/>
    </source>
</evidence>
<protein>
    <recommendedName>
        <fullName evidence="2">dUTP diphosphatase</fullName>
        <ecNumber evidence="2">3.6.1.23</ecNumber>
    </recommendedName>
</protein>
<dbReference type="InterPro" id="IPR029054">
    <property type="entry name" value="dUTPase-like"/>
</dbReference>
<evidence type="ECO:0000259" key="6">
    <source>
        <dbReference type="Pfam" id="PF00692"/>
    </source>
</evidence>
<dbReference type="EC" id="3.6.1.23" evidence="2"/>
<dbReference type="Pfam" id="PF00692">
    <property type="entry name" value="dUTPase"/>
    <property type="match status" value="1"/>
</dbReference>
<dbReference type="GO" id="GO:0006226">
    <property type="term" value="P:dUMP biosynthetic process"/>
    <property type="evidence" value="ECO:0007669"/>
    <property type="project" value="InterPro"/>
</dbReference>
<evidence type="ECO:0000256" key="2">
    <source>
        <dbReference type="ARBA" id="ARBA00012379"/>
    </source>
</evidence>
<dbReference type="InterPro" id="IPR033704">
    <property type="entry name" value="dUTPase_trimeric"/>
</dbReference>
<dbReference type="EMBL" id="FXTM01000014">
    <property type="protein sequence ID" value="SMO61177.1"/>
    <property type="molecule type" value="Genomic_DNA"/>
</dbReference>
<dbReference type="GO" id="GO:0046081">
    <property type="term" value="P:dUTP catabolic process"/>
    <property type="evidence" value="ECO:0007669"/>
    <property type="project" value="InterPro"/>
</dbReference>
<dbReference type="OrthoDB" id="9809956at2"/>
<dbReference type="AlphaFoldDB" id="A0A521CNZ8"/>
<dbReference type="CDD" id="cd07557">
    <property type="entry name" value="trimeric_dUTPase"/>
    <property type="match status" value="1"/>
</dbReference>
<dbReference type="InterPro" id="IPR008181">
    <property type="entry name" value="dUTPase"/>
</dbReference>
<proteinExistence type="inferred from homology"/>
<dbReference type="GO" id="GO:0004170">
    <property type="term" value="F:dUTP diphosphatase activity"/>
    <property type="evidence" value="ECO:0007669"/>
    <property type="project" value="UniProtKB-EC"/>
</dbReference>
<comment type="catalytic activity">
    <reaction evidence="5">
        <text>dUTP + H2O = dUMP + diphosphate + H(+)</text>
        <dbReference type="Rhea" id="RHEA:10248"/>
        <dbReference type="ChEBI" id="CHEBI:15377"/>
        <dbReference type="ChEBI" id="CHEBI:15378"/>
        <dbReference type="ChEBI" id="CHEBI:33019"/>
        <dbReference type="ChEBI" id="CHEBI:61555"/>
        <dbReference type="ChEBI" id="CHEBI:246422"/>
        <dbReference type="EC" id="3.6.1.23"/>
    </reaction>
</comment>
<dbReference type="Gene3D" id="2.70.40.10">
    <property type="match status" value="1"/>
</dbReference>
<gene>
    <name evidence="7" type="ORF">SAMN06269117_11433</name>
</gene>
<dbReference type="Proteomes" id="UP000317315">
    <property type="component" value="Unassembled WGS sequence"/>
</dbReference>
<reference evidence="7 8" key="1">
    <citation type="submission" date="2017-05" db="EMBL/GenBank/DDBJ databases">
        <authorList>
            <person name="Varghese N."/>
            <person name="Submissions S."/>
        </authorList>
    </citation>
    <scope>NUCLEOTIDE SEQUENCE [LARGE SCALE GENOMIC DNA]</scope>
    <source>
        <strain evidence="7 8">DSM 16304</strain>
    </source>
</reference>
<keyword evidence="8" id="KW-1185">Reference proteome</keyword>
<accession>A0A521CNZ8</accession>
<keyword evidence="4" id="KW-0546">Nucleotide metabolism</keyword>
<dbReference type="GO" id="GO:0000287">
    <property type="term" value="F:magnesium ion binding"/>
    <property type="evidence" value="ECO:0007669"/>
    <property type="project" value="InterPro"/>
</dbReference>
<evidence type="ECO:0000256" key="1">
    <source>
        <dbReference type="ARBA" id="ARBA00006581"/>
    </source>
</evidence>
<dbReference type="InterPro" id="IPR036157">
    <property type="entry name" value="dUTPase-like_sf"/>
</dbReference>